<sequence length="53" mass="5736">MDIVLDSLMALIVAGVAVGIVLGVTGAFIKVSWKLARYVVLLAFIIYVVKTWV</sequence>
<reference evidence="2" key="1">
    <citation type="submission" date="2018-05" db="EMBL/GenBank/DDBJ databases">
        <authorList>
            <person name="Lanie J.A."/>
            <person name="Ng W.-L."/>
            <person name="Kazmierczak K.M."/>
            <person name="Andrzejewski T.M."/>
            <person name="Davidsen T.M."/>
            <person name="Wayne K.J."/>
            <person name="Tettelin H."/>
            <person name="Glass J.I."/>
            <person name="Rusch D."/>
            <person name="Podicherti R."/>
            <person name="Tsui H.-C.T."/>
            <person name="Winkler M.E."/>
        </authorList>
    </citation>
    <scope>NUCLEOTIDE SEQUENCE</scope>
</reference>
<dbReference type="AlphaFoldDB" id="A0A382FIJ2"/>
<evidence type="ECO:0000256" key="1">
    <source>
        <dbReference type="SAM" id="Phobius"/>
    </source>
</evidence>
<gene>
    <name evidence="2" type="ORF">METZ01_LOCUS215319</name>
</gene>
<name>A0A382FIJ2_9ZZZZ</name>
<evidence type="ECO:0000313" key="2">
    <source>
        <dbReference type="EMBL" id="SVB62465.1"/>
    </source>
</evidence>
<proteinExistence type="predicted"/>
<keyword evidence="1" id="KW-0472">Membrane</keyword>
<protein>
    <submittedName>
        <fullName evidence="2">Uncharacterized protein</fullName>
    </submittedName>
</protein>
<keyword evidence="1" id="KW-0812">Transmembrane</keyword>
<accession>A0A382FIJ2</accession>
<feature type="transmembrane region" description="Helical" evidence="1">
    <location>
        <begin position="7"/>
        <end position="29"/>
    </location>
</feature>
<feature type="transmembrane region" description="Helical" evidence="1">
    <location>
        <begin position="35"/>
        <end position="52"/>
    </location>
</feature>
<keyword evidence="1" id="KW-1133">Transmembrane helix</keyword>
<organism evidence="2">
    <name type="scientific">marine metagenome</name>
    <dbReference type="NCBI Taxonomy" id="408172"/>
    <lineage>
        <taxon>unclassified sequences</taxon>
        <taxon>metagenomes</taxon>
        <taxon>ecological metagenomes</taxon>
    </lineage>
</organism>
<dbReference type="EMBL" id="UINC01050008">
    <property type="protein sequence ID" value="SVB62465.1"/>
    <property type="molecule type" value="Genomic_DNA"/>
</dbReference>